<dbReference type="Proteomes" id="UP001527925">
    <property type="component" value="Unassembled WGS sequence"/>
</dbReference>
<comment type="caution">
    <text evidence="2">The sequence shown here is derived from an EMBL/GenBank/DDBJ whole genome shotgun (WGS) entry which is preliminary data.</text>
</comment>
<evidence type="ECO:0000256" key="1">
    <source>
        <dbReference type="SAM" id="Phobius"/>
    </source>
</evidence>
<proteinExistence type="predicted"/>
<keyword evidence="1" id="KW-0472">Membrane</keyword>
<accession>A0ABR4N730</accession>
<organism evidence="2 3">
    <name type="scientific">Polyrhizophydium stewartii</name>
    <dbReference type="NCBI Taxonomy" id="2732419"/>
    <lineage>
        <taxon>Eukaryota</taxon>
        <taxon>Fungi</taxon>
        <taxon>Fungi incertae sedis</taxon>
        <taxon>Chytridiomycota</taxon>
        <taxon>Chytridiomycota incertae sedis</taxon>
        <taxon>Chytridiomycetes</taxon>
        <taxon>Rhizophydiales</taxon>
        <taxon>Rhizophydiales incertae sedis</taxon>
        <taxon>Polyrhizophydium</taxon>
    </lineage>
</organism>
<name>A0ABR4N730_9FUNG</name>
<keyword evidence="1" id="KW-1133">Transmembrane helix</keyword>
<evidence type="ECO:0000313" key="2">
    <source>
        <dbReference type="EMBL" id="KAL2915283.1"/>
    </source>
</evidence>
<reference evidence="2 3" key="1">
    <citation type="submission" date="2023-09" db="EMBL/GenBank/DDBJ databases">
        <title>Pangenome analysis of Batrachochytrium dendrobatidis and related Chytrids.</title>
        <authorList>
            <person name="Yacoub M.N."/>
            <person name="Stajich J.E."/>
            <person name="James T.Y."/>
        </authorList>
    </citation>
    <scope>NUCLEOTIDE SEQUENCE [LARGE SCALE GENOMIC DNA]</scope>
    <source>
        <strain evidence="2 3">JEL0888</strain>
    </source>
</reference>
<sequence>MLAILPAIYLVAGIVIQYALMRHILLDSAMIKARLTDFLEGVERREVFADAFVSGELDPERWAYDESRIVLRVMFPANARTRLGLHFIPGWHSTETLHMIELLAHFDEAKLTGNVSWLQLRAEFAQSGAKSIPFGSSELLKPTRITTEYALVMIEWAPKYVILTVNGQQHLAIPRASNSTKPVQLYSGHEMEKLSMRVVFTSSSLSEIRPKGLPENVSTSLLIDRIQLFSE</sequence>
<feature type="transmembrane region" description="Helical" evidence="1">
    <location>
        <begin position="6"/>
        <end position="25"/>
    </location>
</feature>
<evidence type="ECO:0000313" key="3">
    <source>
        <dbReference type="Proteomes" id="UP001527925"/>
    </source>
</evidence>
<protein>
    <submittedName>
        <fullName evidence="2">Uncharacterized protein</fullName>
    </submittedName>
</protein>
<dbReference type="EMBL" id="JADGIZ020000025">
    <property type="protein sequence ID" value="KAL2915283.1"/>
    <property type="molecule type" value="Genomic_DNA"/>
</dbReference>
<keyword evidence="3" id="KW-1185">Reference proteome</keyword>
<keyword evidence="1" id="KW-0812">Transmembrane</keyword>
<gene>
    <name evidence="2" type="ORF">HK105_205148</name>
</gene>